<dbReference type="PANTHER" id="PTHR47894:SF1">
    <property type="entry name" value="HTH-TYPE TRANSCRIPTIONAL REGULATOR VQSM"/>
    <property type="match status" value="1"/>
</dbReference>
<evidence type="ECO:0000259" key="4">
    <source>
        <dbReference type="PROSITE" id="PS01124"/>
    </source>
</evidence>
<dbReference type="GO" id="GO:0000976">
    <property type="term" value="F:transcription cis-regulatory region binding"/>
    <property type="evidence" value="ECO:0007669"/>
    <property type="project" value="TreeGrafter"/>
</dbReference>
<dbReference type="Proteomes" id="UP000248330">
    <property type="component" value="Unassembled WGS sequence"/>
</dbReference>
<dbReference type="Gene3D" id="1.10.10.60">
    <property type="entry name" value="Homeodomain-like"/>
    <property type="match status" value="1"/>
</dbReference>
<proteinExistence type="predicted"/>
<keyword evidence="6" id="KW-1185">Reference proteome</keyword>
<evidence type="ECO:0000313" key="5">
    <source>
        <dbReference type="EMBL" id="PXV65297.1"/>
    </source>
</evidence>
<keyword evidence="2" id="KW-0238">DNA-binding</keyword>
<dbReference type="InterPro" id="IPR032687">
    <property type="entry name" value="AraC-type_N"/>
</dbReference>
<dbReference type="InterPro" id="IPR020449">
    <property type="entry name" value="Tscrpt_reg_AraC-type_HTH"/>
</dbReference>
<comment type="caution">
    <text evidence="5">The sequence shown here is derived from an EMBL/GenBank/DDBJ whole genome shotgun (WGS) entry which is preliminary data.</text>
</comment>
<evidence type="ECO:0000313" key="6">
    <source>
        <dbReference type="Proteomes" id="UP000248330"/>
    </source>
</evidence>
<dbReference type="PANTHER" id="PTHR47894">
    <property type="entry name" value="HTH-TYPE TRANSCRIPTIONAL REGULATOR GADX"/>
    <property type="match status" value="1"/>
</dbReference>
<reference evidence="5 6" key="1">
    <citation type="submission" date="2018-04" db="EMBL/GenBank/DDBJ databases">
        <title>Genomic Encyclopedia of Type Strains, Phase IV (KMG-IV): sequencing the most valuable type-strain genomes for metagenomic binning, comparative biology and taxonomic classification.</title>
        <authorList>
            <person name="Goeker M."/>
        </authorList>
    </citation>
    <scope>NUCLEOTIDE SEQUENCE [LARGE SCALE GENOMIC DNA]</scope>
    <source>
        <strain evidence="5 6">DSM 104150</strain>
    </source>
</reference>
<evidence type="ECO:0000256" key="2">
    <source>
        <dbReference type="ARBA" id="ARBA00023125"/>
    </source>
</evidence>
<dbReference type="AlphaFoldDB" id="A0A318E323"/>
<organism evidence="5 6">
    <name type="scientific">Sinimarinibacterium flocculans</name>
    <dbReference type="NCBI Taxonomy" id="985250"/>
    <lineage>
        <taxon>Bacteria</taxon>
        <taxon>Pseudomonadati</taxon>
        <taxon>Pseudomonadota</taxon>
        <taxon>Gammaproteobacteria</taxon>
        <taxon>Nevskiales</taxon>
        <taxon>Nevskiaceae</taxon>
        <taxon>Sinimarinibacterium</taxon>
    </lineage>
</organism>
<dbReference type="EMBL" id="QICN01000010">
    <property type="protein sequence ID" value="PXV65297.1"/>
    <property type="molecule type" value="Genomic_DNA"/>
</dbReference>
<keyword evidence="3" id="KW-0804">Transcription</keyword>
<name>A0A318E323_9GAMM</name>
<dbReference type="SUPFAM" id="SSF46689">
    <property type="entry name" value="Homeodomain-like"/>
    <property type="match status" value="1"/>
</dbReference>
<gene>
    <name evidence="5" type="ORF">C8D93_110115</name>
</gene>
<accession>A0A318E323</accession>
<dbReference type="RefSeq" id="WP_110266332.1">
    <property type="nucleotide sequence ID" value="NZ_CAKZQT010000018.1"/>
</dbReference>
<dbReference type="Pfam" id="PF12833">
    <property type="entry name" value="HTH_18"/>
    <property type="match status" value="1"/>
</dbReference>
<dbReference type="OrthoDB" id="5582699at2"/>
<feature type="domain" description="HTH araC/xylS-type" evidence="4">
    <location>
        <begin position="232"/>
        <end position="330"/>
    </location>
</feature>
<dbReference type="Pfam" id="PF12625">
    <property type="entry name" value="Arabinose_bd"/>
    <property type="match status" value="1"/>
</dbReference>
<dbReference type="InterPro" id="IPR018060">
    <property type="entry name" value="HTH_AraC"/>
</dbReference>
<dbReference type="PROSITE" id="PS01124">
    <property type="entry name" value="HTH_ARAC_FAMILY_2"/>
    <property type="match status" value="1"/>
</dbReference>
<evidence type="ECO:0000256" key="3">
    <source>
        <dbReference type="ARBA" id="ARBA00023163"/>
    </source>
</evidence>
<protein>
    <submittedName>
        <fullName evidence="5">AraC family transcriptional regulator</fullName>
    </submittedName>
</protein>
<dbReference type="SMART" id="SM00342">
    <property type="entry name" value="HTH_ARAC"/>
    <property type="match status" value="1"/>
</dbReference>
<sequence length="336" mass="37915">MATSLSSWARTIRRTIDAAGCDGECLMREAGMDPRVLEDPHGRYPLEQTTRLWRLAVDATGDPCLGLRVASGVTHTTFHALSYSLLASATLKEAFGRIARYFRIASDAADTHFEAHGDEYHVLIRMRPGGPQPAPEAIDAFLSVYVRMCRSVLGRDYAPRRIEMRRSRPAGGECFERILRAPIVFGAPENRLVFDRESFERRLDSANPELARHNDAIVVRHLARIDRDHIGARVEAAFIERLPQGEPSQEDIAQQLAMSPRSLQRRLADEGCSYKALLDRTRRELALSYLRDARHSVCEITYLLGFSDTSSFTRAFRRWTGRTPTAWRTAQPESSA</sequence>
<dbReference type="GO" id="GO:0005829">
    <property type="term" value="C:cytosol"/>
    <property type="evidence" value="ECO:0007669"/>
    <property type="project" value="TreeGrafter"/>
</dbReference>
<keyword evidence="1" id="KW-0805">Transcription regulation</keyword>
<dbReference type="InterPro" id="IPR009057">
    <property type="entry name" value="Homeodomain-like_sf"/>
</dbReference>
<dbReference type="PRINTS" id="PR00032">
    <property type="entry name" value="HTHARAC"/>
</dbReference>
<evidence type="ECO:0000256" key="1">
    <source>
        <dbReference type="ARBA" id="ARBA00023015"/>
    </source>
</evidence>
<dbReference type="GO" id="GO:0003700">
    <property type="term" value="F:DNA-binding transcription factor activity"/>
    <property type="evidence" value="ECO:0007669"/>
    <property type="project" value="InterPro"/>
</dbReference>